<protein>
    <submittedName>
        <fullName evidence="1">Uncharacterized protein</fullName>
    </submittedName>
</protein>
<dbReference type="EMBL" id="MU277204">
    <property type="protein sequence ID" value="KAI0063110.1"/>
    <property type="molecule type" value="Genomic_DNA"/>
</dbReference>
<dbReference type="Proteomes" id="UP000814140">
    <property type="component" value="Unassembled WGS sequence"/>
</dbReference>
<comment type="caution">
    <text evidence="1">The sequence shown here is derived from an EMBL/GenBank/DDBJ whole genome shotgun (WGS) entry which is preliminary data.</text>
</comment>
<organism evidence="1 2">
    <name type="scientific">Artomyces pyxidatus</name>
    <dbReference type="NCBI Taxonomy" id="48021"/>
    <lineage>
        <taxon>Eukaryota</taxon>
        <taxon>Fungi</taxon>
        <taxon>Dikarya</taxon>
        <taxon>Basidiomycota</taxon>
        <taxon>Agaricomycotina</taxon>
        <taxon>Agaricomycetes</taxon>
        <taxon>Russulales</taxon>
        <taxon>Auriscalpiaceae</taxon>
        <taxon>Artomyces</taxon>
    </lineage>
</organism>
<name>A0ACB8T310_9AGAM</name>
<evidence type="ECO:0000313" key="1">
    <source>
        <dbReference type="EMBL" id="KAI0063110.1"/>
    </source>
</evidence>
<keyword evidence="2" id="KW-1185">Reference proteome</keyword>
<accession>A0ACB8T310</accession>
<reference evidence="1" key="2">
    <citation type="journal article" date="2022" name="New Phytol.">
        <title>Evolutionary transition to the ectomycorrhizal habit in the genomes of a hyperdiverse lineage of mushroom-forming fungi.</title>
        <authorList>
            <person name="Looney B."/>
            <person name="Miyauchi S."/>
            <person name="Morin E."/>
            <person name="Drula E."/>
            <person name="Courty P.E."/>
            <person name="Kohler A."/>
            <person name="Kuo A."/>
            <person name="LaButti K."/>
            <person name="Pangilinan J."/>
            <person name="Lipzen A."/>
            <person name="Riley R."/>
            <person name="Andreopoulos W."/>
            <person name="He G."/>
            <person name="Johnson J."/>
            <person name="Nolan M."/>
            <person name="Tritt A."/>
            <person name="Barry K.W."/>
            <person name="Grigoriev I.V."/>
            <person name="Nagy L.G."/>
            <person name="Hibbett D."/>
            <person name="Henrissat B."/>
            <person name="Matheny P.B."/>
            <person name="Labbe J."/>
            <person name="Martin F.M."/>
        </authorList>
    </citation>
    <scope>NUCLEOTIDE SEQUENCE</scope>
    <source>
        <strain evidence="1">HHB10654</strain>
    </source>
</reference>
<gene>
    <name evidence="1" type="ORF">BV25DRAFT_1802696</name>
</gene>
<reference evidence="1" key="1">
    <citation type="submission" date="2021-03" db="EMBL/GenBank/DDBJ databases">
        <authorList>
            <consortium name="DOE Joint Genome Institute"/>
            <person name="Ahrendt S."/>
            <person name="Looney B.P."/>
            <person name="Miyauchi S."/>
            <person name="Morin E."/>
            <person name="Drula E."/>
            <person name="Courty P.E."/>
            <person name="Chicoki N."/>
            <person name="Fauchery L."/>
            <person name="Kohler A."/>
            <person name="Kuo A."/>
            <person name="Labutti K."/>
            <person name="Pangilinan J."/>
            <person name="Lipzen A."/>
            <person name="Riley R."/>
            <person name="Andreopoulos W."/>
            <person name="He G."/>
            <person name="Johnson J."/>
            <person name="Barry K.W."/>
            <person name="Grigoriev I.V."/>
            <person name="Nagy L."/>
            <person name="Hibbett D."/>
            <person name="Henrissat B."/>
            <person name="Matheny P.B."/>
            <person name="Labbe J."/>
            <person name="Martin F."/>
        </authorList>
    </citation>
    <scope>NUCLEOTIDE SEQUENCE</scope>
    <source>
        <strain evidence="1">HHB10654</strain>
    </source>
</reference>
<evidence type="ECO:0000313" key="2">
    <source>
        <dbReference type="Proteomes" id="UP000814140"/>
    </source>
</evidence>
<sequence length="84" mass="9656">MSKRAARKADPKYAPRPPNCFMIFRSELVASEKAMKKIERDHRQISRIAGQVWNSLTPAEQKVYADKAKAAKDAHALKHPDYQY</sequence>
<feature type="non-terminal residue" evidence="1">
    <location>
        <position position="84"/>
    </location>
</feature>
<proteinExistence type="predicted"/>